<evidence type="ECO:0000256" key="2">
    <source>
        <dbReference type="ARBA" id="ARBA00004123"/>
    </source>
</evidence>
<dbReference type="EMBL" id="FN649740">
    <property type="protein sequence ID" value="CBJ27076.1"/>
    <property type="molecule type" value="Genomic_DNA"/>
</dbReference>
<comment type="similarity">
    <text evidence="11">Belongs to the JMJD6 family.</text>
</comment>
<dbReference type="OrthoDB" id="424465at2759"/>
<keyword evidence="4" id="KW-0156">Chromatin regulator</keyword>
<comment type="cofactor">
    <cofactor evidence="1">
        <name>Fe(2+)</name>
        <dbReference type="ChEBI" id="CHEBI:29033"/>
    </cofactor>
</comment>
<evidence type="ECO:0000256" key="5">
    <source>
        <dbReference type="ARBA" id="ARBA00022964"/>
    </source>
</evidence>
<evidence type="ECO:0000256" key="8">
    <source>
        <dbReference type="ARBA" id="ARBA00023015"/>
    </source>
</evidence>
<feature type="domain" description="JmjC" evidence="13">
    <location>
        <begin position="170"/>
        <end position="333"/>
    </location>
</feature>
<dbReference type="InterPro" id="IPR003347">
    <property type="entry name" value="JmjC_dom"/>
</dbReference>
<evidence type="ECO:0000256" key="11">
    <source>
        <dbReference type="ARBA" id="ARBA00038068"/>
    </source>
</evidence>
<keyword evidence="6" id="KW-0560">Oxidoreductase</keyword>
<dbReference type="Gene3D" id="1.20.1280.270">
    <property type="match status" value="1"/>
</dbReference>
<comment type="subcellular location">
    <subcellularLocation>
        <location evidence="2">Nucleus</location>
    </subcellularLocation>
</comment>
<dbReference type="SUPFAM" id="SSF51197">
    <property type="entry name" value="Clavaminate synthase-like"/>
    <property type="match status" value="1"/>
</dbReference>
<evidence type="ECO:0000313" key="14">
    <source>
        <dbReference type="EMBL" id="CBJ27076.1"/>
    </source>
</evidence>
<dbReference type="GO" id="GO:0046872">
    <property type="term" value="F:metal ion binding"/>
    <property type="evidence" value="ECO:0007669"/>
    <property type="project" value="UniProtKB-KW"/>
</dbReference>
<evidence type="ECO:0000256" key="12">
    <source>
        <dbReference type="SAM" id="MobiDB-lite"/>
    </source>
</evidence>
<evidence type="ECO:0000256" key="4">
    <source>
        <dbReference type="ARBA" id="ARBA00022853"/>
    </source>
</evidence>
<feature type="compositionally biased region" description="Basic residues" evidence="12">
    <location>
        <begin position="389"/>
        <end position="401"/>
    </location>
</feature>
<evidence type="ECO:0000256" key="7">
    <source>
        <dbReference type="ARBA" id="ARBA00023004"/>
    </source>
</evidence>
<evidence type="ECO:0000313" key="15">
    <source>
        <dbReference type="Proteomes" id="UP000002630"/>
    </source>
</evidence>
<dbReference type="GO" id="GO:0106140">
    <property type="term" value="F:P-TEFb complex binding"/>
    <property type="evidence" value="ECO:0007669"/>
    <property type="project" value="TreeGrafter"/>
</dbReference>
<dbReference type="PANTHER" id="PTHR12480">
    <property type="entry name" value="ARGININE DEMETHYLASE AND LYSYL-HYDROXYLASE JMJD"/>
    <property type="match status" value="1"/>
</dbReference>
<reference evidence="14 15" key="1">
    <citation type="journal article" date="2010" name="Nature">
        <title>The Ectocarpus genome and the independent evolution of multicellularity in brown algae.</title>
        <authorList>
            <person name="Cock J.M."/>
            <person name="Sterck L."/>
            <person name="Rouze P."/>
            <person name="Scornet D."/>
            <person name="Allen A.E."/>
            <person name="Amoutzias G."/>
            <person name="Anthouard V."/>
            <person name="Artiguenave F."/>
            <person name="Aury J.M."/>
            <person name="Badger J.H."/>
            <person name="Beszteri B."/>
            <person name="Billiau K."/>
            <person name="Bonnet E."/>
            <person name="Bothwell J.H."/>
            <person name="Bowler C."/>
            <person name="Boyen C."/>
            <person name="Brownlee C."/>
            <person name="Carrano C.J."/>
            <person name="Charrier B."/>
            <person name="Cho G.Y."/>
            <person name="Coelho S.M."/>
            <person name="Collen J."/>
            <person name="Corre E."/>
            <person name="Da Silva C."/>
            <person name="Delage L."/>
            <person name="Delaroque N."/>
            <person name="Dittami S.M."/>
            <person name="Doulbeau S."/>
            <person name="Elias M."/>
            <person name="Farnham G."/>
            <person name="Gachon C.M."/>
            <person name="Gschloessl B."/>
            <person name="Heesch S."/>
            <person name="Jabbari K."/>
            <person name="Jubin C."/>
            <person name="Kawai H."/>
            <person name="Kimura K."/>
            <person name="Kloareg B."/>
            <person name="Kupper F.C."/>
            <person name="Lang D."/>
            <person name="Le Bail A."/>
            <person name="Leblanc C."/>
            <person name="Lerouge P."/>
            <person name="Lohr M."/>
            <person name="Lopez P.J."/>
            <person name="Martens C."/>
            <person name="Maumus F."/>
            <person name="Michel G."/>
            <person name="Miranda-Saavedra D."/>
            <person name="Morales J."/>
            <person name="Moreau H."/>
            <person name="Motomura T."/>
            <person name="Nagasato C."/>
            <person name="Napoli C.A."/>
            <person name="Nelson D.R."/>
            <person name="Nyvall-Collen P."/>
            <person name="Peters A.F."/>
            <person name="Pommier C."/>
            <person name="Potin P."/>
            <person name="Poulain J."/>
            <person name="Quesneville H."/>
            <person name="Read B."/>
            <person name="Rensing S.A."/>
            <person name="Ritter A."/>
            <person name="Rousvoal S."/>
            <person name="Samanta M."/>
            <person name="Samson G."/>
            <person name="Schroeder D.C."/>
            <person name="Segurens B."/>
            <person name="Strittmatter M."/>
            <person name="Tonon T."/>
            <person name="Tregear J.W."/>
            <person name="Valentin K."/>
            <person name="von Dassow P."/>
            <person name="Yamagishi T."/>
            <person name="Van de Peer Y."/>
            <person name="Wincker P."/>
        </authorList>
    </citation>
    <scope>NUCLEOTIDE SEQUENCE [LARGE SCALE GENOMIC DNA]</scope>
    <source>
        <strain evidence="15">Ec32 / CCAP1310/4</strain>
    </source>
</reference>
<feature type="compositionally biased region" description="Basic and acidic residues" evidence="12">
    <location>
        <begin position="22"/>
        <end position="34"/>
    </location>
</feature>
<gene>
    <name evidence="14" type="ORF">Esi_0055_0014</name>
</gene>
<dbReference type="InParanoid" id="D7G461"/>
<evidence type="ECO:0000259" key="13">
    <source>
        <dbReference type="PROSITE" id="PS51184"/>
    </source>
</evidence>
<dbReference type="GO" id="GO:0033749">
    <property type="term" value="F:histone H4R3 demethylase activity"/>
    <property type="evidence" value="ECO:0007669"/>
    <property type="project" value="TreeGrafter"/>
</dbReference>
<keyword evidence="9" id="KW-0804">Transcription</keyword>
<evidence type="ECO:0000256" key="9">
    <source>
        <dbReference type="ARBA" id="ARBA00023163"/>
    </source>
</evidence>
<evidence type="ECO:0000256" key="6">
    <source>
        <dbReference type="ARBA" id="ARBA00023002"/>
    </source>
</evidence>
<dbReference type="SMART" id="SM00558">
    <property type="entry name" value="JmjC"/>
    <property type="match status" value="1"/>
</dbReference>
<evidence type="ECO:0000256" key="3">
    <source>
        <dbReference type="ARBA" id="ARBA00022723"/>
    </source>
</evidence>
<dbReference type="STRING" id="2880.D7G461"/>
<sequence>MVYRGDNGNQTSSWQSSSSPPRLERWERRIGDAKKSHRPRLRDWGRDRFGVEGCRAAAAFEELRDERDGIRGIARERRDDLTPDQFWRHYEKRRLPVVVSGIPSDEGWRAEERWGLEQLYRRYGDCKLKCGEDDDGYSVKVKLKYFLRYMDHQTDDSPLYIFDSHFDDHEVAKGLLEDFFVPHYFPDDLFSLVGERRRPPYRWFLVGPKRSGTSVHIDPLGTSAWNTVVSGRKLWVLFPPHVDKNVAKGKDVIRQGEDDEPINYFVDLLPRIRRKHGNSIKIYEFVQYPGDTVFVPGGWWHAVLNLEDSVAITQNFCSRNNFEKVWRKTRTGRKKMSVKWLKELDKEHPSLADTARRLNSEDGFVMVDKGASSRRRSGHHGDGEGGGGKSKRKNKQGKRKGGGSDDSGSVGSGEDGGDSGSGGSSSKRGRKHMSDASREGSLTPPTHNDSVR</sequence>
<dbReference type="AlphaFoldDB" id="D7G461"/>
<evidence type="ECO:0000256" key="10">
    <source>
        <dbReference type="ARBA" id="ARBA00023242"/>
    </source>
</evidence>
<feature type="compositionally biased region" description="Gly residues" evidence="12">
    <location>
        <begin position="410"/>
        <end position="423"/>
    </location>
</feature>
<dbReference type="Proteomes" id="UP000002630">
    <property type="component" value="Linkage Group LG15"/>
</dbReference>
<dbReference type="GO" id="GO:0005737">
    <property type="term" value="C:cytoplasm"/>
    <property type="evidence" value="ECO:0007669"/>
    <property type="project" value="TreeGrafter"/>
</dbReference>
<name>D7G461_ECTSI</name>
<accession>D7G461</accession>
<keyword evidence="3" id="KW-0479">Metal-binding</keyword>
<feature type="compositionally biased region" description="Polar residues" evidence="12">
    <location>
        <begin position="443"/>
        <end position="452"/>
    </location>
</feature>
<dbReference type="PROSITE" id="PS51184">
    <property type="entry name" value="JMJC"/>
    <property type="match status" value="1"/>
</dbReference>
<dbReference type="EMBL" id="FN648763">
    <property type="protein sequence ID" value="CBJ27076.1"/>
    <property type="molecule type" value="Genomic_DNA"/>
</dbReference>
<keyword evidence="7" id="KW-0408">Iron</keyword>
<dbReference type="PANTHER" id="PTHR12480:SF32">
    <property type="entry name" value="BIFUNCTIONAL ARGININE DEMETHYLASE AND LYSYL-HYDROXYLASE JMJD6"/>
    <property type="match status" value="1"/>
</dbReference>
<evidence type="ECO:0000256" key="1">
    <source>
        <dbReference type="ARBA" id="ARBA00001954"/>
    </source>
</evidence>
<dbReference type="GO" id="GO:0005634">
    <property type="term" value="C:nucleus"/>
    <property type="evidence" value="ECO:0007669"/>
    <property type="project" value="UniProtKB-SubCell"/>
</dbReference>
<keyword evidence="15" id="KW-1185">Reference proteome</keyword>
<organism evidence="14 15">
    <name type="scientific">Ectocarpus siliculosus</name>
    <name type="common">Brown alga</name>
    <name type="synonym">Conferva siliculosa</name>
    <dbReference type="NCBI Taxonomy" id="2880"/>
    <lineage>
        <taxon>Eukaryota</taxon>
        <taxon>Sar</taxon>
        <taxon>Stramenopiles</taxon>
        <taxon>Ochrophyta</taxon>
        <taxon>PX clade</taxon>
        <taxon>Phaeophyceae</taxon>
        <taxon>Ectocarpales</taxon>
        <taxon>Ectocarpaceae</taxon>
        <taxon>Ectocarpus</taxon>
    </lineage>
</organism>
<keyword evidence="10" id="KW-0539">Nucleus</keyword>
<dbReference type="Gene3D" id="2.60.120.650">
    <property type="entry name" value="Cupin"/>
    <property type="match status" value="1"/>
</dbReference>
<dbReference type="OMA" id="NAWVAMR"/>
<dbReference type="InterPro" id="IPR050910">
    <property type="entry name" value="JMJD6_ArgDemeth/LysHydrox"/>
</dbReference>
<feature type="region of interest" description="Disordered" evidence="12">
    <location>
        <begin position="1"/>
        <end position="36"/>
    </location>
</feature>
<proteinExistence type="inferred from homology"/>
<keyword evidence="8" id="KW-0805">Transcription regulation</keyword>
<dbReference type="eggNOG" id="KOG2130">
    <property type="taxonomic scope" value="Eukaryota"/>
</dbReference>
<keyword evidence="5" id="KW-0223">Dioxygenase</keyword>
<protein>
    <submittedName>
        <fullName evidence="14">JMJD6 protein</fullName>
    </submittedName>
</protein>
<feature type="region of interest" description="Disordered" evidence="12">
    <location>
        <begin position="369"/>
        <end position="452"/>
    </location>
</feature>
<dbReference type="Pfam" id="PF02373">
    <property type="entry name" value="JmjC"/>
    <property type="match status" value="1"/>
</dbReference>